<gene>
    <name evidence="2" type="ORF">K529_009315</name>
</gene>
<dbReference type="GeneID" id="28250029"/>
<accession>A0A1B1A385</accession>
<dbReference type="OrthoDB" id="8283038at2"/>
<evidence type="ECO:0000313" key="2">
    <source>
        <dbReference type="EMBL" id="ANP40958.1"/>
    </source>
</evidence>
<dbReference type="KEGG" id="rmb:K529_009315"/>
<organism evidence="2 3">
    <name type="scientific">Tritonibacter mobilis F1926</name>
    <dbReference type="NCBI Taxonomy" id="1265309"/>
    <lineage>
        <taxon>Bacteria</taxon>
        <taxon>Pseudomonadati</taxon>
        <taxon>Pseudomonadota</taxon>
        <taxon>Alphaproteobacteria</taxon>
        <taxon>Rhodobacterales</taxon>
        <taxon>Paracoccaceae</taxon>
        <taxon>Tritonibacter</taxon>
    </lineage>
</organism>
<dbReference type="AlphaFoldDB" id="A0A1B1A385"/>
<evidence type="ECO:0000313" key="3">
    <source>
        <dbReference type="Proteomes" id="UP000013243"/>
    </source>
</evidence>
<dbReference type="RefSeq" id="WP_005631274.1">
    <property type="nucleotide sequence ID" value="NZ_CP015230.1"/>
</dbReference>
<protein>
    <submittedName>
        <fullName evidence="2">Type I secretion protein ATPase</fullName>
    </submittedName>
</protein>
<feature type="region of interest" description="Disordered" evidence="1">
    <location>
        <begin position="250"/>
        <end position="287"/>
    </location>
</feature>
<sequence>MFDKVTEIVAHMIGVFHIAIEEARMRDVYAQFQAAKLEDPAVEDLLNISVKISAPYTLTDFSPSVEYTPSAADYFFAPDGYGLYLADLFYQPLGQLALIEGSPDGQAAPLPFFPARPHLTLEPPGSVATITAQVAWMEDDDELYLNEEQAEFVDPSAYLTSLHSLALISKALGATTSEAPLDFSESTLSAALEFYEAISAVEDASRIGETVTISFGTDAQGSFVNGETVEETPVLDDVMPAYFQAENPDVTLEEEESDTEEDGDALADTDPFQGLDGSSSDADTFEIDDGHNVVTGANVMVNDASVMVGWLDAPVISVMGDVVELNSISQVNVLFEQVSFNGGTAASASATINVAVMSNVSSMPAVEDGSTVEDTTPQDLGLPDNWAVTRIDGDILTVNWVSQFSFMTDNDRADVQFTGTNTQIVMGDNTIANVVDLAEIGYGYDLIMIGGNLITINQISQTNVMMDYDTITSSNGVPVGYSGGDNLLFNGASITNTGLDTYGEMTDNFAEASDGFAQGANSITTDVAHDGAFAGDDVLTVLYISGDLTTINWLEQTNVMGDSDQVHLALENFAEDTGAEINLTTGSNAAINLASIDTYGIDSEVRVGGEVYSDALLYQADLIDTDADPLGVALPALANEAVAFLADNMIGPEIDTTNDTEIIATPPENSAGPDLMQTMLA</sequence>
<dbReference type="EMBL" id="CP015230">
    <property type="protein sequence ID" value="ANP40958.1"/>
    <property type="molecule type" value="Genomic_DNA"/>
</dbReference>
<dbReference type="STRING" id="1265309.K529_009315"/>
<evidence type="ECO:0000256" key="1">
    <source>
        <dbReference type="SAM" id="MobiDB-lite"/>
    </source>
</evidence>
<proteinExistence type="predicted"/>
<name>A0A1B1A385_9RHOB</name>
<reference evidence="2 3" key="1">
    <citation type="journal article" date="2016" name="ISME J.">
        <title>Global occurrence and heterogeneity of the Roseobacter-clade species Ruegeria mobilis.</title>
        <authorList>
            <person name="Sonnenschein E."/>
            <person name="Gram L."/>
        </authorList>
    </citation>
    <scope>NUCLEOTIDE SEQUENCE [LARGE SCALE GENOMIC DNA]</scope>
    <source>
        <strain evidence="2 3">F1926</strain>
    </source>
</reference>
<feature type="compositionally biased region" description="Acidic residues" evidence="1">
    <location>
        <begin position="251"/>
        <end position="267"/>
    </location>
</feature>
<dbReference type="Proteomes" id="UP000013243">
    <property type="component" value="Chromosome"/>
</dbReference>